<evidence type="ECO:0000313" key="31">
    <source>
        <dbReference type="Proteomes" id="UP000275843"/>
    </source>
</evidence>
<dbReference type="CDD" id="cd23162">
    <property type="entry name" value="Prefoldin_beta_GimC"/>
    <property type="match status" value="1"/>
</dbReference>
<evidence type="ECO:0000313" key="20">
    <source>
        <dbReference type="EMBL" id="AZF84186.1"/>
    </source>
</evidence>
<dbReference type="EMBL" id="CP033236">
    <property type="protein sequence ID" value="AZF71153.1"/>
    <property type="molecule type" value="Genomic_DNA"/>
</dbReference>
<evidence type="ECO:0000256" key="3">
    <source>
        <dbReference type="ARBA" id="ARBA00011716"/>
    </source>
</evidence>
<evidence type="ECO:0000313" key="30">
    <source>
        <dbReference type="Proteomes" id="UP000273443"/>
    </source>
</evidence>
<dbReference type="InterPro" id="IPR012713">
    <property type="entry name" value="PfdB"/>
</dbReference>
<dbReference type="EMBL" id="CP033241">
    <property type="protein sequence ID" value="AZF84186.1"/>
    <property type="molecule type" value="Genomic_DNA"/>
</dbReference>
<evidence type="ECO:0000313" key="15">
    <source>
        <dbReference type="EMBL" id="AZF71153.1"/>
    </source>
</evidence>
<dbReference type="PANTHER" id="PTHR21431:SF0">
    <property type="entry name" value="PREFOLDIN SUBUNIT 6"/>
    <property type="match status" value="1"/>
</dbReference>
<keyword evidence="10" id="KW-0175">Coiled coil</keyword>
<dbReference type="GO" id="GO:0016272">
    <property type="term" value="C:prefoldin complex"/>
    <property type="evidence" value="ECO:0007669"/>
    <property type="project" value="UniProtKB-UniRule"/>
</dbReference>
<evidence type="ECO:0000313" key="13">
    <source>
        <dbReference type="EMBL" id="AKA79445.1"/>
    </source>
</evidence>
<dbReference type="Proteomes" id="UP000033106">
    <property type="component" value="Chromosome"/>
</dbReference>
<dbReference type="AlphaFoldDB" id="A0A0E3KCS6"/>
<reference evidence="13" key="5">
    <citation type="submission" date="2018-10" db="EMBL/GenBank/DDBJ databases">
        <authorList>
            <person name="McCarthy S."/>
            <person name="Gradnigo J."/>
            <person name="Johnson T."/>
            <person name="Payne S."/>
            <person name="Lipzen A."/>
            <person name="Schackwitz W."/>
            <person name="Martin J."/>
            <person name="Moriyama E."/>
            <person name="Blum P."/>
        </authorList>
    </citation>
    <scope>NUCLEOTIDE SEQUENCE</scope>
    <source>
        <strain evidence="11">SARC-B</strain>
        <strain evidence="12">SARC-C</strain>
        <strain evidence="13">SULA</strain>
    </source>
</reference>
<keyword evidence="6 9" id="KW-0143">Chaperone</keyword>
<evidence type="ECO:0000313" key="12">
    <source>
        <dbReference type="EMBL" id="AKA76751.1"/>
    </source>
</evidence>
<comment type="function">
    <text evidence="7 9">Molecular chaperone capable of stabilizing a range of proteins. Seems to fulfill an ATP-independent, HSP70-like function in archaeal de novo protein folding.</text>
</comment>
<evidence type="ECO:0000256" key="6">
    <source>
        <dbReference type="ARBA" id="ARBA00023186"/>
    </source>
</evidence>
<dbReference type="GO" id="GO:0051082">
    <property type="term" value="F:unfolded protein binding"/>
    <property type="evidence" value="ECO:0007669"/>
    <property type="project" value="UniProtKB-UniRule"/>
</dbReference>
<dbReference type="Pfam" id="PF01920">
    <property type="entry name" value="Prefoldin_2"/>
    <property type="match status" value="1"/>
</dbReference>
<evidence type="ECO:0000313" key="24">
    <source>
        <dbReference type="Proteomes" id="UP000033085"/>
    </source>
</evidence>
<dbReference type="Proteomes" id="UP000273443">
    <property type="component" value="Chromosome"/>
</dbReference>
<dbReference type="Proteomes" id="UP000275843">
    <property type="component" value="Chromosome"/>
</dbReference>
<name>A0A0E3KCS6_SACSO</name>
<evidence type="ECO:0000256" key="4">
    <source>
        <dbReference type="ARBA" id="ARBA00016304"/>
    </source>
</evidence>
<dbReference type="EMBL" id="CP011056">
    <property type="protein sequence ID" value="AKA76751.1"/>
    <property type="molecule type" value="Genomic_DNA"/>
</dbReference>
<dbReference type="Proteomes" id="UP000267993">
    <property type="component" value="Chromosome"/>
</dbReference>
<dbReference type="Proteomes" id="UP000033057">
    <property type="component" value="Chromosome"/>
</dbReference>
<evidence type="ECO:0000313" key="29">
    <source>
        <dbReference type="Proteomes" id="UP000273194"/>
    </source>
</evidence>
<dbReference type="GO" id="GO:0051131">
    <property type="term" value="P:chaperone-mediated protein complex assembly"/>
    <property type="evidence" value="ECO:0007669"/>
    <property type="project" value="TreeGrafter"/>
</dbReference>
<dbReference type="Proteomes" id="UP000282269">
    <property type="component" value="Chromosome"/>
</dbReference>
<evidence type="ECO:0000313" key="19">
    <source>
        <dbReference type="EMBL" id="AZF81609.1"/>
    </source>
</evidence>
<dbReference type="GO" id="GO:0005737">
    <property type="term" value="C:cytoplasm"/>
    <property type="evidence" value="ECO:0007669"/>
    <property type="project" value="UniProtKB-SubCell"/>
</dbReference>
<evidence type="ECO:0000313" key="25">
    <source>
        <dbReference type="Proteomes" id="UP000033106"/>
    </source>
</evidence>
<dbReference type="EMBL" id="CP011057">
    <property type="protein sequence ID" value="AKA79445.1"/>
    <property type="molecule type" value="Genomic_DNA"/>
</dbReference>
<dbReference type="Gene3D" id="1.10.287.370">
    <property type="match status" value="1"/>
</dbReference>
<evidence type="ECO:0000256" key="9">
    <source>
        <dbReference type="HAMAP-Rule" id="MF_00307"/>
    </source>
</evidence>
<evidence type="ECO:0000313" key="23">
    <source>
        <dbReference type="Proteomes" id="UP000033057"/>
    </source>
</evidence>
<evidence type="ECO:0000313" key="28">
    <source>
        <dbReference type="Proteomes" id="UP000269431"/>
    </source>
</evidence>
<organism evidence="13 25">
    <name type="scientific">Saccharolobus solfataricus</name>
    <name type="common">Sulfolobus solfataricus</name>
    <dbReference type="NCBI Taxonomy" id="2287"/>
    <lineage>
        <taxon>Archaea</taxon>
        <taxon>Thermoproteota</taxon>
        <taxon>Thermoprotei</taxon>
        <taxon>Sulfolobales</taxon>
        <taxon>Sulfolobaceae</taxon>
        <taxon>Saccharolobus</taxon>
    </lineage>
</organism>
<dbReference type="Proteomes" id="UP000076770">
    <property type="component" value="Chromosome i"/>
</dbReference>
<dbReference type="Proteomes" id="UP000033085">
    <property type="component" value="Chromosome"/>
</dbReference>
<dbReference type="SMR" id="A0A0E3KCS6"/>
<evidence type="ECO:0000313" key="17">
    <source>
        <dbReference type="EMBL" id="AZF76396.1"/>
    </source>
</evidence>
<evidence type="ECO:0000313" key="11">
    <source>
        <dbReference type="EMBL" id="AKA74054.1"/>
    </source>
</evidence>
<dbReference type="GO" id="GO:0006457">
    <property type="term" value="P:protein folding"/>
    <property type="evidence" value="ECO:0007669"/>
    <property type="project" value="UniProtKB-UniRule"/>
</dbReference>
<reference evidence="21 34" key="6">
    <citation type="journal article" date="2020" name="Nat. Commun.">
        <title>The structures of two archaeal type IV pili illuminate evolutionary relationships.</title>
        <authorList>
            <person name="Wang F."/>
            <person name="Baquero D.P."/>
            <person name="Su Z."/>
            <person name="Beltran L.C."/>
            <person name="Prangishvili D."/>
            <person name="Krupovic M."/>
            <person name="Egelman E.H."/>
        </authorList>
    </citation>
    <scope>NUCLEOTIDE SEQUENCE [LARGE SCALE GENOMIC DNA]</scope>
    <source>
        <strain evidence="21 34">POZ149</strain>
    </source>
</reference>
<keyword evidence="5 9" id="KW-0963">Cytoplasm</keyword>
<evidence type="ECO:0000256" key="10">
    <source>
        <dbReference type="SAM" id="Coils"/>
    </source>
</evidence>
<proteinExistence type="inferred from homology"/>
<evidence type="ECO:0000256" key="5">
    <source>
        <dbReference type="ARBA" id="ARBA00022490"/>
    </source>
</evidence>
<accession>A0A0E3KCS6</accession>
<evidence type="ECO:0000313" key="27">
    <source>
        <dbReference type="Proteomes" id="UP000267993"/>
    </source>
</evidence>
<evidence type="ECO:0000313" key="32">
    <source>
        <dbReference type="Proteomes" id="UP000278715"/>
    </source>
</evidence>
<dbReference type="RefSeq" id="WP_009991297.1">
    <property type="nucleotide sequence ID" value="NZ_CP011055.2"/>
</dbReference>
<dbReference type="EMBL" id="CP033235">
    <property type="protein sequence ID" value="AZF68533.1"/>
    <property type="molecule type" value="Genomic_DNA"/>
</dbReference>
<evidence type="ECO:0000313" key="33">
    <source>
        <dbReference type="Proteomes" id="UP000282269"/>
    </source>
</evidence>
<dbReference type="EMBL" id="CP050869">
    <property type="protein sequence ID" value="QPG50997.1"/>
    <property type="molecule type" value="Genomic_DNA"/>
</dbReference>
<dbReference type="GeneID" id="1454994"/>
<reference evidence="22" key="2">
    <citation type="submission" date="2016-04" db="EMBL/GenBank/DDBJ databases">
        <authorList>
            <person name="Evans L.H."/>
            <person name="Alamgir A."/>
            <person name="Owens N."/>
            <person name="Weber N.D."/>
            <person name="Virtaneva K."/>
            <person name="Barbian K."/>
            <person name="Babar A."/>
            <person name="Rosenke K."/>
        </authorList>
    </citation>
    <scope>NUCLEOTIDE SEQUENCE</scope>
    <source>
        <strain evidence="22">P1</strain>
    </source>
</reference>
<dbReference type="GO" id="GO:0051087">
    <property type="term" value="F:protein-folding chaperone binding"/>
    <property type="evidence" value="ECO:0007669"/>
    <property type="project" value="TreeGrafter"/>
</dbReference>
<evidence type="ECO:0000313" key="22">
    <source>
        <dbReference type="EMBL" id="SAI84309.1"/>
    </source>
</evidence>
<dbReference type="InterPro" id="IPR009053">
    <property type="entry name" value="Prefoldin"/>
</dbReference>
<dbReference type="Proteomes" id="UP000269431">
    <property type="component" value="Chromosome"/>
</dbReference>
<evidence type="ECO:0000313" key="34">
    <source>
        <dbReference type="Proteomes" id="UP000594632"/>
    </source>
</evidence>
<dbReference type="Proteomes" id="UP000273194">
    <property type="component" value="Chromosome"/>
</dbReference>
<dbReference type="EMBL" id="CP033238">
    <property type="protein sequence ID" value="AZF76396.1"/>
    <property type="molecule type" value="Genomic_DNA"/>
</dbReference>
<evidence type="ECO:0000256" key="7">
    <source>
        <dbReference type="ARBA" id="ARBA00025077"/>
    </source>
</evidence>
<dbReference type="Proteomes" id="UP000594632">
    <property type="component" value="Chromosome"/>
</dbReference>
<dbReference type="GeneID" id="44129726"/>
<dbReference type="PATRIC" id="fig|2287.6.peg.1873"/>
<dbReference type="PANTHER" id="PTHR21431">
    <property type="entry name" value="PREFOLDIN SUBUNIT 6"/>
    <property type="match status" value="1"/>
</dbReference>
<dbReference type="OMA" id="ERVQDQF"/>
<evidence type="ECO:0000313" key="16">
    <source>
        <dbReference type="EMBL" id="AZF73773.1"/>
    </source>
</evidence>
<dbReference type="EMBL" id="CP033237">
    <property type="protein sequence ID" value="AZF73773.1"/>
    <property type="molecule type" value="Genomic_DNA"/>
</dbReference>
<feature type="coiled-coil region" evidence="10">
    <location>
        <begin position="9"/>
        <end position="114"/>
    </location>
</feature>
<sequence>MAEKLPPEVQAQLAKFQQLKDQLDRLLLEKSTIENELREINKVLEELSVLNADATIYKIVGNLLVKSDKTSVEKELNDRKELLELRSRTYQKQESILRKQLEDLQAKINDMLSKYYPQGGQTGIKA</sequence>
<dbReference type="EMBL" id="CP033239">
    <property type="protein sequence ID" value="AZF79004.1"/>
    <property type="molecule type" value="Genomic_DNA"/>
</dbReference>
<gene>
    <name evidence="9" type="primary">pfdB</name>
    <name evidence="21" type="ORF">HFC64_15250</name>
    <name evidence="22" type="ORF">SSOP1_0755</name>
    <name evidence="13" type="ORF">SULA_1813</name>
    <name evidence="11" type="ORF">SULB_1814</name>
    <name evidence="12" type="ORF">SULC_1812</name>
    <name evidence="14" type="ORF">SULG_09100</name>
    <name evidence="15" type="ORF">SULH_09100</name>
    <name evidence="16" type="ORF">SULI_09100</name>
    <name evidence="17" type="ORF">SULM_09090</name>
    <name evidence="18" type="ORF">SULN_09090</name>
    <name evidence="19" type="ORF">SULO_09100</name>
    <name evidence="20" type="ORF">SULZ_09025</name>
</gene>
<comment type="subcellular location">
    <subcellularLocation>
        <location evidence="1 9">Cytoplasm</location>
    </subcellularLocation>
</comment>
<evidence type="ECO:0000256" key="1">
    <source>
        <dbReference type="ARBA" id="ARBA00004496"/>
    </source>
</evidence>
<dbReference type="KEGG" id="ssoa:SULA_1813"/>
<evidence type="ECO:0000256" key="2">
    <source>
        <dbReference type="ARBA" id="ARBA00008045"/>
    </source>
</evidence>
<reference evidence="26" key="3">
    <citation type="submission" date="2016-04" db="EMBL/GenBank/DDBJ databases">
        <authorList>
            <person name="Shah S.A."/>
            <person name="Garrett R.A."/>
        </authorList>
    </citation>
    <scope>NUCLEOTIDE SEQUENCE [LARGE SCALE GENOMIC DNA]</scope>
    <source>
        <strain evidence="26">ATCC 35091 / DSM 1616 / JCM 8930 / NBRC 15331 / P1</strain>
    </source>
</reference>
<dbReference type="InterPro" id="IPR002777">
    <property type="entry name" value="PFD_beta-like"/>
</dbReference>
<comment type="subunit">
    <text evidence="3 9">Heterohexamer of two alpha and four beta subunits.</text>
</comment>
<dbReference type="EMBL" id="CP011055">
    <property type="protein sequence ID" value="AKA74054.1"/>
    <property type="molecule type" value="Genomic_DNA"/>
</dbReference>
<dbReference type="EMBL" id="CP033240">
    <property type="protein sequence ID" value="AZF81609.1"/>
    <property type="molecule type" value="Genomic_DNA"/>
</dbReference>
<dbReference type="EMBL" id="LT549890">
    <property type="protein sequence ID" value="SAI84309.1"/>
    <property type="molecule type" value="Genomic_DNA"/>
</dbReference>
<protein>
    <recommendedName>
        <fullName evidence="4 9">Prefoldin subunit beta</fullName>
    </recommendedName>
    <alternativeName>
        <fullName evidence="8 9">GimC subunit beta</fullName>
    </alternativeName>
</protein>
<dbReference type="SUPFAM" id="SSF46579">
    <property type="entry name" value="Prefoldin"/>
    <property type="match status" value="1"/>
</dbReference>
<evidence type="ECO:0000313" key="21">
    <source>
        <dbReference type="EMBL" id="QPG50997.1"/>
    </source>
</evidence>
<dbReference type="FunFam" id="1.10.287.370:FF:000013">
    <property type="entry name" value="Prefoldin subunit beta"/>
    <property type="match status" value="1"/>
</dbReference>
<evidence type="ECO:0000313" key="18">
    <source>
        <dbReference type="EMBL" id="AZF79004.1"/>
    </source>
</evidence>
<dbReference type="HAMAP" id="MF_00307">
    <property type="entry name" value="PfdB"/>
    <property type="match status" value="1"/>
</dbReference>
<dbReference type="KEGG" id="ssol:SULB_1814"/>
<evidence type="ECO:0000313" key="26">
    <source>
        <dbReference type="Proteomes" id="UP000076770"/>
    </source>
</evidence>
<comment type="similarity">
    <text evidence="2 9">Belongs to the prefoldin subunit beta family.</text>
</comment>
<reference evidence="27 28" key="4">
    <citation type="journal article" date="2018" name="Proc. Natl. Acad. Sci. U.S.A.">
        <title>Nonmutational mechanism of inheritance in the Archaeon Sulfolobus solfataricus.</title>
        <authorList>
            <person name="Payne S."/>
            <person name="McCarthy S."/>
            <person name="Johnson T."/>
            <person name="North E."/>
            <person name="Blum P."/>
        </authorList>
    </citation>
    <scope>NUCLEOTIDE SEQUENCE [LARGE SCALE GENOMIC DNA]</scope>
    <source>
        <strain evidence="15 27">SARC-H</strain>
        <strain evidence="16 31">SARC-I</strain>
        <strain evidence="18 32">SARC-N</strain>
        <strain evidence="19 33">SARC-O</strain>
        <strain evidence="20 28">SUL120</strain>
        <strain evidence="14 29">SULG</strain>
        <strain evidence="17 30">SULM</strain>
    </source>
</reference>
<evidence type="ECO:0000256" key="8">
    <source>
        <dbReference type="ARBA" id="ARBA00033461"/>
    </source>
</evidence>
<dbReference type="NCBIfam" id="TIGR02338">
    <property type="entry name" value="gimC_beta"/>
    <property type="match status" value="1"/>
</dbReference>
<dbReference type="Proteomes" id="UP000278715">
    <property type="component" value="Chromosome"/>
</dbReference>
<reference evidence="23 24" key="1">
    <citation type="journal article" date="2015" name="Genome Announc.">
        <title>Complete Genome Sequence of Sulfolobus solfataricus Strain 98/2 and Evolved Derivatives.</title>
        <authorList>
            <person name="McCarthy S."/>
            <person name="Gradnigo J."/>
            <person name="Johnson T."/>
            <person name="Payne S."/>
            <person name="Lipzen A."/>
            <person name="Martin J."/>
            <person name="Schackwitz W."/>
            <person name="Moriyama E."/>
            <person name="Blum P."/>
        </authorList>
    </citation>
    <scope>NUCLEOTIDE SEQUENCE [LARGE SCALE GENOMIC DNA]</scope>
    <source>
        <strain evidence="23">98/2 SULC</strain>
        <strain evidence="11">SARC-B</strain>
        <strain evidence="12">SARC-C</strain>
        <strain evidence="13 25">SULA</strain>
        <strain evidence="24">SULB</strain>
    </source>
</reference>
<dbReference type="KEGG" id="ssof:SULC_1812"/>
<evidence type="ECO:0000313" key="14">
    <source>
        <dbReference type="EMBL" id="AZF68533.1"/>
    </source>
</evidence>
<dbReference type="OrthoDB" id="204796at2157"/>